<dbReference type="EMBL" id="JACIDK010000002">
    <property type="protein sequence ID" value="MBB3890567.1"/>
    <property type="molecule type" value="Genomic_DNA"/>
</dbReference>
<dbReference type="SUPFAM" id="SSF46785">
    <property type="entry name" value="Winged helix' DNA-binding domain"/>
    <property type="match status" value="1"/>
</dbReference>
<gene>
    <name evidence="3" type="ORF">GGQ61_001284</name>
</gene>
<dbReference type="PROSITE" id="PS50987">
    <property type="entry name" value="HTH_ARSR_2"/>
    <property type="match status" value="1"/>
</dbReference>
<organism evidence="3 4">
    <name type="scientific">Phenylobacterium haematophilum</name>
    <dbReference type="NCBI Taxonomy" id="98513"/>
    <lineage>
        <taxon>Bacteria</taxon>
        <taxon>Pseudomonadati</taxon>
        <taxon>Pseudomonadota</taxon>
        <taxon>Alphaproteobacteria</taxon>
        <taxon>Caulobacterales</taxon>
        <taxon>Caulobacteraceae</taxon>
        <taxon>Phenylobacterium</taxon>
    </lineage>
</organism>
<dbReference type="CDD" id="cd00090">
    <property type="entry name" value="HTH_ARSR"/>
    <property type="match status" value="1"/>
</dbReference>
<dbReference type="GO" id="GO:0046686">
    <property type="term" value="P:response to cadmium ion"/>
    <property type="evidence" value="ECO:0007669"/>
    <property type="project" value="TreeGrafter"/>
</dbReference>
<dbReference type="GO" id="GO:0003677">
    <property type="term" value="F:DNA binding"/>
    <property type="evidence" value="ECO:0007669"/>
    <property type="project" value="UniProtKB-KW"/>
</dbReference>
<dbReference type="InterPro" id="IPR052543">
    <property type="entry name" value="HTH_Metal-responsive_Reg"/>
</dbReference>
<dbReference type="SMART" id="SM00418">
    <property type="entry name" value="HTH_ARSR"/>
    <property type="match status" value="1"/>
</dbReference>
<dbReference type="GO" id="GO:0032791">
    <property type="term" value="F:lead ion binding"/>
    <property type="evidence" value="ECO:0007669"/>
    <property type="project" value="TreeGrafter"/>
</dbReference>
<comment type="caution">
    <text evidence="3">The sequence shown here is derived from an EMBL/GenBank/DDBJ whole genome shotgun (WGS) entry which is preliminary data.</text>
</comment>
<sequence length="254" mass="27397">MNRHPYIAEVAALIGDPARANILSALMGGQALTATELAHVAGVTPQTASGHLGKLTDGRLLDLAVQGRHRYYRLASVDVARMLEGLMAFAADGAPRHRPRSIRDDALAAARTCYDHLAGRLGVALADALTARGHLILSDDGGTLTPRGRAHLSEFGAILPDGCRQRRQLCKPCLDWSERRWHVGGLVGAEIARRCFELGWLERAKEGRAIHVSREGETGLLRTFGVDWFGTRTQGDPPLSPEAVGLAGDLKLDH</sequence>
<dbReference type="InterPro" id="IPR036388">
    <property type="entry name" value="WH-like_DNA-bd_sf"/>
</dbReference>
<dbReference type="GO" id="GO:0010288">
    <property type="term" value="P:response to lead ion"/>
    <property type="evidence" value="ECO:0007669"/>
    <property type="project" value="TreeGrafter"/>
</dbReference>
<feature type="region of interest" description="Disordered" evidence="1">
    <location>
        <begin position="232"/>
        <end position="254"/>
    </location>
</feature>
<keyword evidence="4" id="KW-1185">Reference proteome</keyword>
<feature type="domain" description="HTH arsR-type" evidence="2">
    <location>
        <begin position="1"/>
        <end position="94"/>
    </location>
</feature>
<proteinExistence type="predicted"/>
<dbReference type="AlphaFoldDB" id="A0A839ZZM4"/>
<protein>
    <submittedName>
        <fullName evidence="3">DNA-binding transcriptional ArsR family regulator</fullName>
    </submittedName>
</protein>
<dbReference type="GO" id="GO:0097063">
    <property type="term" value="F:cadmium ion sensor activity"/>
    <property type="evidence" value="ECO:0007669"/>
    <property type="project" value="TreeGrafter"/>
</dbReference>
<evidence type="ECO:0000313" key="3">
    <source>
        <dbReference type="EMBL" id="MBB3890567.1"/>
    </source>
</evidence>
<dbReference type="InterPro" id="IPR036390">
    <property type="entry name" value="WH_DNA-bd_sf"/>
</dbReference>
<dbReference type="InterPro" id="IPR001845">
    <property type="entry name" value="HTH_ArsR_DNA-bd_dom"/>
</dbReference>
<dbReference type="PANTHER" id="PTHR39168:SF1">
    <property type="entry name" value="TRANSCRIPTIONAL REGULATORY PROTEIN"/>
    <property type="match status" value="1"/>
</dbReference>
<dbReference type="InterPro" id="IPR011991">
    <property type="entry name" value="ArsR-like_HTH"/>
</dbReference>
<evidence type="ECO:0000313" key="4">
    <source>
        <dbReference type="Proteomes" id="UP000530564"/>
    </source>
</evidence>
<dbReference type="Gene3D" id="1.10.10.10">
    <property type="entry name" value="Winged helix-like DNA-binding domain superfamily/Winged helix DNA-binding domain"/>
    <property type="match status" value="1"/>
</dbReference>
<evidence type="ECO:0000256" key="1">
    <source>
        <dbReference type="SAM" id="MobiDB-lite"/>
    </source>
</evidence>
<name>A0A839ZZM4_9CAUL</name>
<dbReference type="PANTHER" id="PTHR39168">
    <property type="entry name" value="TRANSCRIPTIONAL REGULATOR-RELATED"/>
    <property type="match status" value="1"/>
</dbReference>
<dbReference type="RefSeq" id="WP_183770812.1">
    <property type="nucleotide sequence ID" value="NZ_JACIDK010000002.1"/>
</dbReference>
<dbReference type="Pfam" id="PF12840">
    <property type="entry name" value="HTH_20"/>
    <property type="match status" value="1"/>
</dbReference>
<accession>A0A839ZZM4</accession>
<reference evidence="3 4" key="1">
    <citation type="submission" date="2020-08" db="EMBL/GenBank/DDBJ databases">
        <title>Genomic Encyclopedia of Type Strains, Phase IV (KMG-IV): sequencing the most valuable type-strain genomes for metagenomic binning, comparative biology and taxonomic classification.</title>
        <authorList>
            <person name="Goeker M."/>
        </authorList>
    </citation>
    <scope>NUCLEOTIDE SEQUENCE [LARGE SCALE GENOMIC DNA]</scope>
    <source>
        <strain evidence="3 4">DSM 21793</strain>
    </source>
</reference>
<dbReference type="Proteomes" id="UP000530564">
    <property type="component" value="Unassembled WGS sequence"/>
</dbReference>
<dbReference type="GO" id="GO:0003700">
    <property type="term" value="F:DNA-binding transcription factor activity"/>
    <property type="evidence" value="ECO:0007669"/>
    <property type="project" value="InterPro"/>
</dbReference>
<keyword evidence="3" id="KW-0238">DNA-binding</keyword>
<evidence type="ECO:0000259" key="2">
    <source>
        <dbReference type="PROSITE" id="PS50987"/>
    </source>
</evidence>